<reference evidence="1" key="1">
    <citation type="submission" date="2018-10" db="EMBL/GenBank/DDBJ databases">
        <title>Hidden diversity of soil giant viruses.</title>
        <authorList>
            <person name="Schulz F."/>
            <person name="Alteio L."/>
            <person name="Goudeau D."/>
            <person name="Ryan E.M."/>
            <person name="Malmstrom R.R."/>
            <person name="Blanchard J."/>
            <person name="Woyke T."/>
        </authorList>
    </citation>
    <scope>NUCLEOTIDE SEQUENCE</scope>
    <source>
        <strain evidence="1">TEV1</strain>
    </source>
</reference>
<dbReference type="EMBL" id="MK071979">
    <property type="protein sequence ID" value="AYV75375.1"/>
    <property type="molecule type" value="Genomic_DNA"/>
</dbReference>
<gene>
    <name evidence="1" type="ORF">Terrestrivirus1_249</name>
</gene>
<protein>
    <submittedName>
        <fullName evidence="1">Uncharacterized protein</fullName>
    </submittedName>
</protein>
<organism evidence="1">
    <name type="scientific">Terrestrivirus sp</name>
    <dbReference type="NCBI Taxonomy" id="2487775"/>
    <lineage>
        <taxon>Viruses</taxon>
        <taxon>Varidnaviria</taxon>
        <taxon>Bamfordvirae</taxon>
        <taxon>Nucleocytoviricota</taxon>
        <taxon>Megaviricetes</taxon>
        <taxon>Imitervirales</taxon>
        <taxon>Mimiviridae</taxon>
        <taxon>Klosneuvirinae</taxon>
    </lineage>
</organism>
<evidence type="ECO:0000313" key="1">
    <source>
        <dbReference type="EMBL" id="AYV75375.1"/>
    </source>
</evidence>
<sequence>MILCIKTDNSFQGNFIIMNDIHPKDARFVAFMLEKMPQIMECFLDMISDFSEFSEYASKSQRIRARINYTLQTNLPNFSKAKNILLIVIFDDDYPIDEFTFANKLSDAINAKFSEVFIDIIPEIKVRFNYDSKRNITDIDYLHKIMAPIKLEVLNRLLVQFNLQKMSYIKLKTDIQKIFTINDNVSIKVTNVKEYLKLS</sequence>
<name>A0A3G4ZKK5_9VIRU</name>
<accession>A0A3G4ZKK5</accession>
<proteinExistence type="predicted"/>